<dbReference type="AlphaFoldDB" id="N0BP29"/>
<organism evidence="1 2">
    <name type="scientific">Archaeoglobus sulfaticallidus PM70-1</name>
    <dbReference type="NCBI Taxonomy" id="387631"/>
    <lineage>
        <taxon>Archaea</taxon>
        <taxon>Methanobacteriati</taxon>
        <taxon>Methanobacteriota</taxon>
        <taxon>Archaeoglobi</taxon>
        <taxon>Archaeoglobales</taxon>
        <taxon>Archaeoglobaceae</taxon>
        <taxon>Archaeoglobus</taxon>
    </lineage>
</organism>
<evidence type="ECO:0000313" key="1">
    <source>
        <dbReference type="EMBL" id="AGK62100.1"/>
    </source>
</evidence>
<dbReference type="RefSeq" id="WP_015591696.1">
    <property type="nucleotide sequence ID" value="NC_021169.1"/>
</dbReference>
<sequence>MEVVIYRNKPAGARCNQLAENVLMAIADNIDEIEKEIVVKILYVKEKVVAPAIEVEGRMLGENLSMEEIINNFSPERIAETIKS</sequence>
<dbReference type="Proteomes" id="UP000013307">
    <property type="component" value="Chromosome"/>
</dbReference>
<protein>
    <recommendedName>
        <fullName evidence="3">Thioredoxin-like fold domain-containing protein</fullName>
    </recommendedName>
</protein>
<gene>
    <name evidence="1" type="ORF">Asulf_02145</name>
</gene>
<keyword evidence="2" id="KW-1185">Reference proteome</keyword>
<dbReference type="EMBL" id="CP005290">
    <property type="protein sequence ID" value="AGK62100.1"/>
    <property type="molecule type" value="Genomic_DNA"/>
</dbReference>
<accession>N0BP29</accession>
<name>N0BP29_9EURY</name>
<evidence type="ECO:0008006" key="3">
    <source>
        <dbReference type="Google" id="ProtNLM"/>
    </source>
</evidence>
<reference evidence="1 2" key="1">
    <citation type="journal article" date="2013" name="Genome Announc.">
        <title>Complete Genome Sequence of the Thermophilic and Facultatively Chemolithoautotrophic Sulfate Reducer Archaeoglobus sulfaticallidus Strain PM70-1T.</title>
        <authorList>
            <person name="Stokke R."/>
            <person name="Hocking W.P."/>
            <person name="Steinsbu B.O."/>
            <person name="Steen I.H."/>
        </authorList>
    </citation>
    <scope>NUCLEOTIDE SEQUENCE [LARGE SCALE GENOMIC DNA]</scope>
    <source>
        <strain evidence="1">PM70-1</strain>
    </source>
</reference>
<dbReference type="HOGENOM" id="CLU_2519576_0_0_2"/>
<evidence type="ECO:0000313" key="2">
    <source>
        <dbReference type="Proteomes" id="UP000013307"/>
    </source>
</evidence>
<proteinExistence type="predicted"/>
<dbReference type="GeneID" id="15393778"/>
<dbReference type="KEGG" id="ast:Asulf_02145"/>